<protein>
    <submittedName>
        <fullName evidence="2">Uncharacterized protein</fullName>
    </submittedName>
</protein>
<evidence type="ECO:0000313" key="5">
    <source>
        <dbReference type="Proteomes" id="UP000826513"/>
    </source>
</evidence>
<dbReference type="AlphaFoldDB" id="A0A4D7DYW2"/>
<evidence type="ECO:0000313" key="4">
    <source>
        <dbReference type="Proteomes" id="UP000298545"/>
    </source>
</evidence>
<gene>
    <name evidence="2" type="ORF">CFBP5473_19225</name>
    <name evidence="3" type="ORF">J5285_19125</name>
</gene>
<evidence type="ECO:0000313" key="2">
    <source>
        <dbReference type="EMBL" id="QCJ00070.1"/>
    </source>
</evidence>
<dbReference type="STRING" id="1367849.GCA_000518585_01901"/>
<reference evidence="2 4" key="1">
    <citation type="submission" date="2019-04" db="EMBL/GenBank/DDBJ databases">
        <title>Complete genome sequence of Agrobacterium larrymoorei CFBP5473.</title>
        <authorList>
            <person name="Haryono M."/>
            <person name="Chou L."/>
            <person name="Lin Y.-C."/>
            <person name="Lai E.-M."/>
            <person name="Kuo C.-H."/>
        </authorList>
    </citation>
    <scope>NUCLEOTIDE SEQUENCE [LARGE SCALE GENOMIC DNA]</scope>
    <source>
        <strain evidence="2 4">CFBP5473</strain>
    </source>
</reference>
<dbReference type="Proteomes" id="UP000298545">
    <property type="component" value="Chromosome linear"/>
</dbReference>
<dbReference type="KEGG" id="alf:CFBP5473_19225"/>
<evidence type="ECO:0000256" key="1">
    <source>
        <dbReference type="SAM" id="MobiDB-lite"/>
    </source>
</evidence>
<keyword evidence="5" id="KW-1185">Reference proteome</keyword>
<proteinExistence type="predicted"/>
<sequence>MDEMFNSLPSAYTTIEGAKACKLSGEISSQLMEFAENRIAKLEEASKLSKSERSALRSKAISEAPMLIAIGACPSVLAAFQILDVQKKFLDAQNKKLPDASTAKQSSPSHADPAVPLGQDLPKVESSDQSDHFNTLPIKAGAYVRSKNDCEALLKNELEMIDFELNDDLRAFSTGENSCVISKITQLDANRLRVKADCQEFGEASQTTFILDRMADGNIHIDGNKRFFCPTPSTSPTSTDDVSTLIEQWQEFNGDCRGGSGDDPMTAKACDTRSDVSARLESLGYCYEGASTSTSTWNIF</sequence>
<reference evidence="3 5" key="2">
    <citation type="submission" date="2021-03" db="EMBL/GenBank/DDBJ databases">
        <title>Rapid diversification of plasmids in a genus of pathogenic and nitrogen fixing bacteria.</title>
        <authorList>
            <person name="Weisberg A.J."/>
            <person name="Miller M."/>
            <person name="Ream W."/>
            <person name="Grunwald N.J."/>
            <person name="Chang J.H."/>
        </authorList>
    </citation>
    <scope>NUCLEOTIDE SEQUENCE [LARGE SCALE GENOMIC DNA]</scope>
    <source>
        <strain evidence="3 5">AF3.44</strain>
    </source>
</reference>
<evidence type="ECO:0000313" key="3">
    <source>
        <dbReference type="EMBL" id="QYA09488.1"/>
    </source>
</evidence>
<dbReference type="OrthoDB" id="1522627at2"/>
<organism evidence="2 4">
    <name type="scientific">Agrobacterium larrymoorei</name>
    <dbReference type="NCBI Taxonomy" id="160699"/>
    <lineage>
        <taxon>Bacteria</taxon>
        <taxon>Pseudomonadati</taxon>
        <taxon>Pseudomonadota</taxon>
        <taxon>Alphaproteobacteria</taxon>
        <taxon>Hyphomicrobiales</taxon>
        <taxon>Rhizobiaceae</taxon>
        <taxon>Rhizobium/Agrobacterium group</taxon>
        <taxon>Agrobacterium</taxon>
    </lineage>
</organism>
<dbReference type="EMBL" id="CP039692">
    <property type="protein sequence ID" value="QCJ00070.1"/>
    <property type="molecule type" value="Genomic_DNA"/>
</dbReference>
<accession>A0A4D7DYW2</accession>
<dbReference type="RefSeq" id="WP_136954401.1">
    <property type="nucleotide sequence ID" value="NZ_CP039692.1"/>
</dbReference>
<feature type="region of interest" description="Disordered" evidence="1">
    <location>
        <begin position="98"/>
        <end position="130"/>
    </location>
</feature>
<dbReference type="EMBL" id="CP072168">
    <property type="protein sequence ID" value="QYA09488.1"/>
    <property type="molecule type" value="Genomic_DNA"/>
</dbReference>
<name>A0A4D7DYW2_9HYPH</name>
<dbReference type="Proteomes" id="UP000826513">
    <property type="component" value="Chromosome 2"/>
</dbReference>